<dbReference type="Proteomes" id="UP001165090">
    <property type="component" value="Unassembled WGS sequence"/>
</dbReference>
<keyword evidence="3 6" id="KW-0863">Zinc-finger</keyword>
<dbReference type="Pfam" id="PF12422">
    <property type="entry name" value="Condensin2nSMC"/>
    <property type="match status" value="1"/>
</dbReference>
<feature type="domain" description="PHD-type" evidence="8">
    <location>
        <begin position="891"/>
        <end position="941"/>
    </location>
</feature>
<dbReference type="InterPro" id="IPR013083">
    <property type="entry name" value="Znf_RING/FYVE/PHD"/>
</dbReference>
<comment type="caution">
    <text evidence="9">The sequence shown here is derived from an EMBL/GenBank/DDBJ whole genome shotgun (WGS) entry which is preliminary data.</text>
</comment>
<dbReference type="Gene3D" id="1.25.10.10">
    <property type="entry name" value="Leucine-rich Repeat Variant"/>
    <property type="match status" value="1"/>
</dbReference>
<keyword evidence="1" id="KW-0479">Metal-binding</keyword>
<name>A0ABQ5RZL4_9CHLO</name>
<evidence type="ECO:0000256" key="2">
    <source>
        <dbReference type="ARBA" id="ARBA00022737"/>
    </source>
</evidence>
<feature type="region of interest" description="Disordered" evidence="7">
    <location>
        <begin position="603"/>
        <end position="653"/>
    </location>
</feature>
<evidence type="ECO:0000256" key="5">
    <source>
        <dbReference type="PROSITE-ProRule" id="PRU00103"/>
    </source>
</evidence>
<dbReference type="Pfam" id="PF02985">
    <property type="entry name" value="HEAT"/>
    <property type="match status" value="1"/>
</dbReference>
<sequence length="1626" mass="171657">MPRGRARQAGLALVSDLSEDSFFNFLLKVSRKPKGGIDGIGDLTRQQLLGVCGALESHVAKVLPAVTSELEESTPPSQEAILTLHGAAALALELLARSQPPPPEPLLNAAVMLHDGILISKLDPDPKLYKLQVEMQDAVMRLCCAWWERQLPGNDFLVARTIPYVLLRTMQDVEATRTSMVHLCYVIRDSLELLDFEDETIWDTKRMLLFAAMHPAFLREAEGRRFIAGLFKLEPQMTRELCAIVRNQIPSGQRFALEAYGEILFRAWRDTVGPCAAEVESELQGLMQAAILASTPALATALRVVLDGLHNQRDLEKRVSPALVRLYDPILPRAFGAANAEVRRNAVSLLTAAFPIIDPEAPAAENNSRLTQQLGFLLESLVDPCAGVREAAVEGCYRCLRYFWEIIPAATSAKMICDMTGKLAFDKSSRAVRIAVLRGLHKLVDKQHAQPVLKKALPNILGLLQDPDPGVREALADVLTALSATRSLNFWGVVPPEELLEVIAVERNPAVTRKISKMLVPNYIPNAQEGSARLGALLRSKPEAGLAFCRNMVARFYPRKLEAGRGKAKSSMDFTASVPVEQILKFAGELVAHLLATVPRVASPVGRPTKQSRSGNAAASGCGKAGKKRSKKRSPAPPSASEEDGVAGGQQAAVSAGAANKFTGGGAHAEDDEDIVLDQSSTSETEEGWLAILEGLAVVADGLGAAEAHTGECSKQELEAAFPTSAITQLLRAAEEQLCKPKAVKLVLEIVVSLHSIAGAQSVRATLFRRLAEGVLPGCKDAPGDGEAMELDGHRGPQGNDVGVLFQMLKTLATGSNSNKLVAMLSAALGVRQPLPLRKPEASKKIGKAYNGNGPGSEVLEQILGKKNGSRRSVGLDGHGRSGADCDDDDVDLCLGCKRSEPVDTLLLCDGCDAPCHTHCLRPALKEVPEGAWFCWGCESQLQSVRLSPAAAGRCVCLLLQHEAGRQAIFDHPDFNAMIQAMQRLALAEADEIVRLAQDGPADEAESLGTRPAKENEAAEGDCMAMLGDPWGALSRYCRAALHRAMAALFHQSVTGNDDACVLPTPRRTPALSGRNRRSRRVTASESGAEEPAPPPSADVAKTATDAQEAAGEHEAAALMGFFEVVPVLELALQTCGHLTELVYAESYPLAHLAALQYSQGLLRVLHVVHQTELLNMSGRYVSTVACLCNAQAVLTHTVISGLAEQGGLYVDQQACVSATLQVLLGIAQQMNEAVRSCTLTDGGGGPSVVGPDVDSCRQSPANQLEARINAEAAAVQEGSSSEATGADSAEQAQELPPPGAAVEALLASLLALLCHAAVEPLLKGSVRAATAVLFSELLAGTPQVTMSGWLGTLCQLAGQALATDPRVAGELQEVLRAEGAGSAEGGESGCAATAEDNAASFSGADKADSAARAVRRRVQNSQKTVAKDAAKACQMAAAKVSEVLQRESPAVGTLATVLVRVCTARQVLGHAILLLARLTSKALVSAATPPQAEAAGEEHPDGIQTYGDVALGATALFMMCQAARPEFGAAAAPRNQQANASGRRGALAKQAAAQAALAEAEAAAKALDVLWRAVQQSLEQQKDCADVTGDNIGESAELPAGLLQARLLAQQLVSGFGKAAAAGQA</sequence>
<dbReference type="SUPFAM" id="SSF48371">
    <property type="entry name" value="ARM repeat"/>
    <property type="match status" value="1"/>
</dbReference>
<keyword evidence="10" id="KW-1185">Reference proteome</keyword>
<evidence type="ECO:0000313" key="10">
    <source>
        <dbReference type="Proteomes" id="UP001165090"/>
    </source>
</evidence>
<evidence type="ECO:0000256" key="7">
    <source>
        <dbReference type="SAM" id="MobiDB-lite"/>
    </source>
</evidence>
<dbReference type="InterPro" id="IPR011011">
    <property type="entry name" value="Znf_FYVE_PHD"/>
</dbReference>
<dbReference type="PANTHER" id="PTHR16199">
    <property type="entry name" value="CONDENSIN-2 COMPLEX SUBUNIT G2"/>
    <property type="match status" value="1"/>
</dbReference>
<evidence type="ECO:0000259" key="8">
    <source>
        <dbReference type="PROSITE" id="PS50016"/>
    </source>
</evidence>
<dbReference type="InterPro" id="IPR011989">
    <property type="entry name" value="ARM-like"/>
</dbReference>
<evidence type="ECO:0000256" key="4">
    <source>
        <dbReference type="ARBA" id="ARBA00022833"/>
    </source>
</evidence>
<dbReference type="Pfam" id="PF00628">
    <property type="entry name" value="PHD"/>
    <property type="match status" value="1"/>
</dbReference>
<dbReference type="PROSITE" id="PS50016">
    <property type="entry name" value="ZF_PHD_2"/>
    <property type="match status" value="1"/>
</dbReference>
<dbReference type="PANTHER" id="PTHR16199:SF4">
    <property type="entry name" value="CONDENSIN-2 COMPLEX SUBUNIT G2"/>
    <property type="match status" value="1"/>
</dbReference>
<dbReference type="SMART" id="SM00249">
    <property type="entry name" value="PHD"/>
    <property type="match status" value="1"/>
</dbReference>
<dbReference type="InterPro" id="IPR001965">
    <property type="entry name" value="Znf_PHD"/>
</dbReference>
<feature type="repeat" description="HEAT" evidence="5">
    <location>
        <begin position="456"/>
        <end position="489"/>
    </location>
</feature>
<dbReference type="CDD" id="cd15545">
    <property type="entry name" value="PHD_BAZ2A_like"/>
    <property type="match status" value="1"/>
</dbReference>
<dbReference type="Gene3D" id="3.30.40.10">
    <property type="entry name" value="Zinc/RING finger domain, C3HC4 (zinc finger)"/>
    <property type="match status" value="1"/>
</dbReference>
<dbReference type="EMBL" id="BSDZ01000014">
    <property type="protein sequence ID" value="GLI63061.1"/>
    <property type="molecule type" value="Genomic_DNA"/>
</dbReference>
<dbReference type="InterPro" id="IPR024741">
    <property type="entry name" value="Condensin2_G2"/>
</dbReference>
<evidence type="ECO:0000256" key="3">
    <source>
        <dbReference type="ARBA" id="ARBA00022771"/>
    </source>
</evidence>
<dbReference type="SUPFAM" id="SSF57903">
    <property type="entry name" value="FYVE/PHD zinc finger"/>
    <property type="match status" value="1"/>
</dbReference>
<dbReference type="InterPro" id="IPR016024">
    <property type="entry name" value="ARM-type_fold"/>
</dbReference>
<feature type="region of interest" description="Disordered" evidence="7">
    <location>
        <begin position="1059"/>
        <end position="1106"/>
    </location>
</feature>
<proteinExistence type="predicted"/>
<dbReference type="InterPro" id="IPR019787">
    <property type="entry name" value="Znf_PHD-finger"/>
</dbReference>
<feature type="region of interest" description="Disordered" evidence="7">
    <location>
        <begin position="1276"/>
        <end position="1297"/>
    </location>
</feature>
<dbReference type="InterPro" id="IPR021133">
    <property type="entry name" value="HEAT_type_2"/>
</dbReference>
<gene>
    <name evidence="9" type="ORF">VaNZ11_005963</name>
</gene>
<accession>A0ABQ5RZL4</accession>
<dbReference type="PROSITE" id="PS50077">
    <property type="entry name" value="HEAT_REPEAT"/>
    <property type="match status" value="1"/>
</dbReference>
<keyword evidence="4" id="KW-0862">Zinc</keyword>
<organism evidence="9 10">
    <name type="scientific">Volvox africanus</name>
    <dbReference type="NCBI Taxonomy" id="51714"/>
    <lineage>
        <taxon>Eukaryota</taxon>
        <taxon>Viridiplantae</taxon>
        <taxon>Chlorophyta</taxon>
        <taxon>core chlorophytes</taxon>
        <taxon>Chlorophyceae</taxon>
        <taxon>CS clade</taxon>
        <taxon>Chlamydomonadales</taxon>
        <taxon>Volvocaceae</taxon>
        <taxon>Volvox</taxon>
    </lineage>
</organism>
<evidence type="ECO:0000256" key="1">
    <source>
        <dbReference type="ARBA" id="ARBA00022723"/>
    </source>
</evidence>
<protein>
    <recommendedName>
        <fullName evidence="8">PHD-type domain-containing protein</fullName>
    </recommendedName>
</protein>
<reference evidence="9 10" key="1">
    <citation type="journal article" date="2023" name="IScience">
        <title>Expanded male sex-determining region conserved during the evolution of homothallism in the green alga Volvox.</title>
        <authorList>
            <person name="Yamamoto K."/>
            <person name="Matsuzaki R."/>
            <person name="Mahakham W."/>
            <person name="Heman W."/>
            <person name="Sekimoto H."/>
            <person name="Kawachi M."/>
            <person name="Minakuchi Y."/>
            <person name="Toyoda A."/>
            <person name="Nozaki H."/>
        </authorList>
    </citation>
    <scope>NUCLEOTIDE SEQUENCE [LARGE SCALE GENOMIC DNA]</scope>
    <source>
        <strain evidence="9 10">NIES-4468</strain>
    </source>
</reference>
<evidence type="ECO:0000313" key="9">
    <source>
        <dbReference type="EMBL" id="GLI63061.1"/>
    </source>
</evidence>
<dbReference type="InterPro" id="IPR000357">
    <property type="entry name" value="HEAT"/>
</dbReference>
<keyword evidence="2" id="KW-0677">Repeat</keyword>
<evidence type="ECO:0000256" key="6">
    <source>
        <dbReference type="PROSITE-ProRule" id="PRU00146"/>
    </source>
</evidence>
<feature type="compositionally biased region" description="Basic residues" evidence="7">
    <location>
        <begin position="625"/>
        <end position="634"/>
    </location>
</feature>